<keyword evidence="4" id="KW-1185">Reference proteome</keyword>
<evidence type="ECO:0000313" key="3">
    <source>
        <dbReference type="EMBL" id="GAA0138939.1"/>
    </source>
</evidence>
<dbReference type="InterPro" id="IPR012337">
    <property type="entry name" value="RNaseH-like_sf"/>
</dbReference>
<gene>
    <name evidence="3" type="ORF">LIER_00587</name>
</gene>
<dbReference type="InterPro" id="IPR050951">
    <property type="entry name" value="Retrovirus_Pol_polyprotein"/>
</dbReference>
<evidence type="ECO:0000259" key="2">
    <source>
        <dbReference type="PROSITE" id="PS50994"/>
    </source>
</evidence>
<comment type="caution">
    <text evidence="3">The sequence shown here is derived from an EMBL/GenBank/DDBJ whole genome shotgun (WGS) entry which is preliminary data.</text>
</comment>
<dbReference type="SUPFAM" id="SSF53098">
    <property type="entry name" value="Ribonuclease H-like"/>
    <property type="match status" value="1"/>
</dbReference>
<keyword evidence="1" id="KW-0732">Signal</keyword>
<name>A0AAV3NHY8_LITER</name>
<feature type="domain" description="Integrase catalytic" evidence="2">
    <location>
        <begin position="1"/>
        <end position="102"/>
    </location>
</feature>
<dbReference type="Proteomes" id="UP001454036">
    <property type="component" value="Unassembled WGS sequence"/>
</dbReference>
<dbReference type="PANTHER" id="PTHR37984:SF5">
    <property type="entry name" value="PROTEIN NYNRIN-LIKE"/>
    <property type="match status" value="1"/>
</dbReference>
<protein>
    <recommendedName>
        <fullName evidence="2">Integrase catalytic domain-containing protein</fullName>
    </recommendedName>
</protein>
<dbReference type="InterPro" id="IPR036397">
    <property type="entry name" value="RNaseH_sf"/>
</dbReference>
<dbReference type="GO" id="GO:0003676">
    <property type="term" value="F:nucleic acid binding"/>
    <property type="evidence" value="ECO:0007669"/>
    <property type="project" value="InterPro"/>
</dbReference>
<dbReference type="AlphaFoldDB" id="A0AAV3NHY8"/>
<organism evidence="3 4">
    <name type="scientific">Lithospermum erythrorhizon</name>
    <name type="common">Purple gromwell</name>
    <name type="synonym">Lithospermum officinale var. erythrorhizon</name>
    <dbReference type="NCBI Taxonomy" id="34254"/>
    <lineage>
        <taxon>Eukaryota</taxon>
        <taxon>Viridiplantae</taxon>
        <taxon>Streptophyta</taxon>
        <taxon>Embryophyta</taxon>
        <taxon>Tracheophyta</taxon>
        <taxon>Spermatophyta</taxon>
        <taxon>Magnoliopsida</taxon>
        <taxon>eudicotyledons</taxon>
        <taxon>Gunneridae</taxon>
        <taxon>Pentapetalae</taxon>
        <taxon>asterids</taxon>
        <taxon>lamiids</taxon>
        <taxon>Boraginales</taxon>
        <taxon>Boraginaceae</taxon>
        <taxon>Boraginoideae</taxon>
        <taxon>Lithospermeae</taxon>
        <taxon>Lithospermum</taxon>
    </lineage>
</organism>
<evidence type="ECO:0000313" key="4">
    <source>
        <dbReference type="Proteomes" id="UP001454036"/>
    </source>
</evidence>
<feature type="chain" id="PRO_5043921013" description="Integrase catalytic domain-containing protein" evidence="1">
    <location>
        <begin position="20"/>
        <end position="102"/>
    </location>
</feature>
<dbReference type="GO" id="GO:0015074">
    <property type="term" value="P:DNA integration"/>
    <property type="evidence" value="ECO:0007669"/>
    <property type="project" value="InterPro"/>
</dbReference>
<accession>A0AAV3NHY8</accession>
<feature type="signal peptide" evidence="1">
    <location>
        <begin position="1"/>
        <end position="19"/>
    </location>
</feature>
<reference evidence="3 4" key="1">
    <citation type="submission" date="2024-01" db="EMBL/GenBank/DDBJ databases">
        <title>The complete chloroplast genome sequence of Lithospermum erythrorhizon: insights into the phylogenetic relationship among Boraginaceae species and the maternal lineages of purple gromwells.</title>
        <authorList>
            <person name="Okada T."/>
            <person name="Watanabe K."/>
        </authorList>
    </citation>
    <scope>NUCLEOTIDE SEQUENCE [LARGE SCALE GENOMIC DNA]</scope>
</reference>
<dbReference type="Gene3D" id="3.30.420.10">
    <property type="entry name" value="Ribonuclease H-like superfamily/Ribonuclease H"/>
    <property type="match status" value="1"/>
</dbReference>
<dbReference type="EMBL" id="BAABME010000046">
    <property type="protein sequence ID" value="GAA0138939.1"/>
    <property type="molecule type" value="Genomic_DNA"/>
</dbReference>
<dbReference type="PROSITE" id="PS50994">
    <property type="entry name" value="INTEGRASE"/>
    <property type="match status" value="1"/>
</dbReference>
<dbReference type="InterPro" id="IPR001584">
    <property type="entry name" value="Integrase_cat-core"/>
</dbReference>
<dbReference type="PANTHER" id="PTHR37984">
    <property type="entry name" value="PROTEIN CBG26694"/>
    <property type="match status" value="1"/>
</dbReference>
<sequence>MTPVLSPILFAMFGTHLVGQFLKPPVTYKDALVEVDYYRKWVEASPMKNTKAKDVELFIWKNIITRYGIRKIIVFDNGPQLDAAIIREMCQRLGIKLRFAHV</sequence>
<proteinExistence type="predicted"/>
<evidence type="ECO:0000256" key="1">
    <source>
        <dbReference type="SAM" id="SignalP"/>
    </source>
</evidence>